<organism>
    <name type="scientific">Ixodes scapularis</name>
    <name type="common">Black-legged tick</name>
    <name type="synonym">Deer tick</name>
    <dbReference type="NCBI Taxonomy" id="6945"/>
    <lineage>
        <taxon>Eukaryota</taxon>
        <taxon>Metazoa</taxon>
        <taxon>Ecdysozoa</taxon>
        <taxon>Arthropoda</taxon>
        <taxon>Chelicerata</taxon>
        <taxon>Arachnida</taxon>
        <taxon>Acari</taxon>
        <taxon>Parasitiformes</taxon>
        <taxon>Ixodida</taxon>
        <taxon>Ixodoidea</taxon>
        <taxon>Ixodidae</taxon>
        <taxon>Ixodinae</taxon>
        <taxon>Ixodes</taxon>
    </lineage>
</organism>
<feature type="signal peptide" evidence="1">
    <location>
        <begin position="1"/>
        <end position="21"/>
    </location>
</feature>
<dbReference type="AlphaFoldDB" id="B7PB36"/>
<accession>B7PB36</accession>
<sequence length="74" mass="8210">MRAVAIVIISLLLQECFSVEARPRRTPKPKKNTCRIVPVPAASFVSRRAHAALETLGIHPNAIIINVHSCFNHK</sequence>
<evidence type="ECO:0000313" key="3">
    <source>
        <dbReference type="EnsemblMetazoa" id="ISCW002941-PA"/>
    </source>
</evidence>
<dbReference type="EMBL" id="ABJB010644993">
    <property type="status" value="NOT_ANNOTATED_CDS"/>
    <property type="molecule type" value="Genomic_DNA"/>
</dbReference>
<dbReference type="VEuPathDB" id="VectorBase:ISCI002941"/>
<dbReference type="Proteomes" id="UP000001555">
    <property type="component" value="Unassembled WGS sequence"/>
</dbReference>
<dbReference type="VEuPathDB" id="VectorBase:ISCW002941"/>
<evidence type="ECO:0000313" key="4">
    <source>
        <dbReference type="Proteomes" id="UP000001555"/>
    </source>
</evidence>
<evidence type="ECO:0000256" key="1">
    <source>
        <dbReference type="SAM" id="SignalP"/>
    </source>
</evidence>
<name>B7PB36_IXOSC</name>
<reference evidence="2 4" key="1">
    <citation type="submission" date="2008-03" db="EMBL/GenBank/DDBJ databases">
        <title>Annotation of Ixodes scapularis.</title>
        <authorList>
            <consortium name="Ixodes scapularis Genome Project Consortium"/>
            <person name="Caler E."/>
            <person name="Hannick L.I."/>
            <person name="Bidwell S."/>
            <person name="Joardar V."/>
            <person name="Thiagarajan M."/>
            <person name="Amedeo P."/>
            <person name="Galinsky K.J."/>
            <person name="Schobel S."/>
            <person name="Inman J."/>
            <person name="Hostetler J."/>
            <person name="Miller J."/>
            <person name="Hammond M."/>
            <person name="Megy K."/>
            <person name="Lawson D."/>
            <person name="Kodira C."/>
            <person name="Sutton G."/>
            <person name="Meyer J."/>
            <person name="Hill C.A."/>
            <person name="Birren B."/>
            <person name="Nene V."/>
            <person name="Collins F."/>
            <person name="Alarcon-Chaidez F."/>
            <person name="Wikel S."/>
            <person name="Strausberg R."/>
        </authorList>
    </citation>
    <scope>NUCLEOTIDE SEQUENCE [LARGE SCALE GENOMIC DNA]</scope>
    <source>
        <strain evidence="4">Wikel</strain>
        <strain evidence="2">Wikel colony</strain>
    </source>
</reference>
<keyword evidence="4" id="KW-1185">Reference proteome</keyword>
<feature type="chain" id="PRO_5014567952" description="Secreted protein" evidence="1">
    <location>
        <begin position="22"/>
        <end position="74"/>
    </location>
</feature>
<dbReference type="PaxDb" id="6945-B7PB36"/>
<gene>
    <name evidence="2" type="ORF">IscW_ISCW002941</name>
</gene>
<protein>
    <recommendedName>
        <fullName evidence="5">Secreted protein</fullName>
    </recommendedName>
</protein>
<dbReference type="HOGENOM" id="CLU_2690575_0_0_1"/>
<dbReference type="InParanoid" id="B7PB36"/>
<dbReference type="EMBL" id="DS674423">
    <property type="protein sequence ID" value="EEC03808.1"/>
    <property type="molecule type" value="Genomic_DNA"/>
</dbReference>
<proteinExistence type="predicted"/>
<dbReference type="EMBL" id="ABJB010146688">
    <property type="status" value="NOT_ANNOTATED_CDS"/>
    <property type="molecule type" value="Genomic_DNA"/>
</dbReference>
<evidence type="ECO:0000313" key="2">
    <source>
        <dbReference type="EMBL" id="EEC03808.1"/>
    </source>
</evidence>
<reference evidence="3" key="2">
    <citation type="submission" date="2020-05" db="UniProtKB">
        <authorList>
            <consortium name="EnsemblMetazoa"/>
        </authorList>
    </citation>
    <scope>IDENTIFICATION</scope>
    <source>
        <strain evidence="3">wikel</strain>
    </source>
</reference>
<evidence type="ECO:0008006" key="5">
    <source>
        <dbReference type="Google" id="ProtNLM"/>
    </source>
</evidence>
<keyword evidence="1" id="KW-0732">Signal</keyword>
<dbReference type="EnsemblMetazoa" id="ISCW002941-RA">
    <property type="protein sequence ID" value="ISCW002941-PA"/>
    <property type="gene ID" value="ISCW002941"/>
</dbReference>